<evidence type="ECO:0008006" key="3">
    <source>
        <dbReference type="Google" id="ProtNLM"/>
    </source>
</evidence>
<protein>
    <recommendedName>
        <fullName evidence="3">EOG090X09QP</fullName>
    </recommendedName>
</protein>
<dbReference type="InterPro" id="IPR018790">
    <property type="entry name" value="DUF2358"/>
</dbReference>
<reference evidence="1 2" key="1">
    <citation type="journal article" date="2023" name="Nucleic Acids Res.">
        <title>The hologenome of Daphnia magna reveals possible DNA methylation and microbiome-mediated evolution of the host genome.</title>
        <authorList>
            <person name="Chaturvedi A."/>
            <person name="Li X."/>
            <person name="Dhandapani V."/>
            <person name="Marshall H."/>
            <person name="Kissane S."/>
            <person name="Cuenca-Cambronero M."/>
            <person name="Asole G."/>
            <person name="Calvet F."/>
            <person name="Ruiz-Romero M."/>
            <person name="Marangio P."/>
            <person name="Guigo R."/>
            <person name="Rago D."/>
            <person name="Mirbahai L."/>
            <person name="Eastwood N."/>
            <person name="Colbourne J.K."/>
            <person name="Zhou J."/>
            <person name="Mallon E."/>
            <person name="Orsini L."/>
        </authorList>
    </citation>
    <scope>NUCLEOTIDE SEQUENCE [LARGE SCALE GENOMIC DNA]</scope>
    <source>
        <strain evidence="1">LRV0_1</strain>
    </source>
</reference>
<accession>A0ABR0A6L3</accession>
<sequence length="396" mass="45337">MLWHKINKFPCTMASGFRCISLRASYPTTNPMVWTKSNQSVELVASNRVYGAHKKGFNRLQCYVDKPKALAITCFDTLEDSLSSENQILTQMVDKPLQLERNPKVLGKRYTAVSLQQHIQANDFVRQFRAHRDFCLGQDQIQDCHLSFEDDQIQQTLVSMTVDQPSFSAYFCSQLSCNEKLLLSTGDTPQKSSNNIENQGLPSPSQLQHVFDVLSTTLPKLFIQPMNYQIYSPDIVFENRIRGTRTVGLYNYVKEVALLRCVGHLKYAYVRFEILKITQHPEEGTIKVRWRICGISGLKVLLQFWRYKLWQWKEVLQKQESWYDGFSTFHVSSKGLVTLHVADKMMPDDDKVTETNKGILAAKLALLLGLLPQHDSKNLSDVMENLLINSTGKSQA</sequence>
<comment type="caution">
    <text evidence="1">The sequence shown here is derived from an EMBL/GenBank/DDBJ whole genome shotgun (WGS) entry which is preliminary data.</text>
</comment>
<name>A0ABR0A6L3_9CRUS</name>
<keyword evidence="2" id="KW-1185">Reference proteome</keyword>
<proteinExistence type="predicted"/>
<dbReference type="Proteomes" id="UP001234178">
    <property type="component" value="Unassembled WGS sequence"/>
</dbReference>
<dbReference type="PANTHER" id="PTHR31094">
    <property type="entry name" value="RIKEN CDNA 2310061I04 GENE"/>
    <property type="match status" value="1"/>
</dbReference>
<evidence type="ECO:0000313" key="1">
    <source>
        <dbReference type="EMBL" id="KAK4020793.1"/>
    </source>
</evidence>
<dbReference type="PANTHER" id="PTHR31094:SF2">
    <property type="entry name" value="RIKEN CDNA 2310061I04 GENE"/>
    <property type="match status" value="1"/>
</dbReference>
<dbReference type="Pfam" id="PF10184">
    <property type="entry name" value="DUF2358"/>
    <property type="match status" value="1"/>
</dbReference>
<organism evidence="1 2">
    <name type="scientific">Daphnia magna</name>
    <dbReference type="NCBI Taxonomy" id="35525"/>
    <lineage>
        <taxon>Eukaryota</taxon>
        <taxon>Metazoa</taxon>
        <taxon>Ecdysozoa</taxon>
        <taxon>Arthropoda</taxon>
        <taxon>Crustacea</taxon>
        <taxon>Branchiopoda</taxon>
        <taxon>Diplostraca</taxon>
        <taxon>Cladocera</taxon>
        <taxon>Anomopoda</taxon>
        <taxon>Daphniidae</taxon>
        <taxon>Daphnia</taxon>
    </lineage>
</organism>
<gene>
    <name evidence="1" type="ORF">OUZ56_002742</name>
</gene>
<dbReference type="EMBL" id="JAOYFB010000036">
    <property type="protein sequence ID" value="KAK4020793.1"/>
    <property type="molecule type" value="Genomic_DNA"/>
</dbReference>
<evidence type="ECO:0000313" key="2">
    <source>
        <dbReference type="Proteomes" id="UP001234178"/>
    </source>
</evidence>